<evidence type="ECO:0000256" key="5">
    <source>
        <dbReference type="ARBA" id="ARBA00022989"/>
    </source>
</evidence>
<keyword evidence="10" id="KW-1185">Reference proteome</keyword>
<sequence length="470" mass="53391">MLDNRSKGLLLLHGIIILCALPLLFVVMAVIGVESSDRFSYDLINFPLYTGGIAAAGFIFFNFYSSLSSSLAKPDRAKVFQVTNLQAFILILVLFGIIFATKDKAISRILIGSYLICAYAMLFALNLTLPTALSRIVLKGRNLRTCLVVGTTEACGTMESWLTEKEVLGLDVIGLVVPDQEPQPHSLKLPTLGTVENLRSLIRSHGANQIILLETKKSRVWIQRILAIGEEEGCQVLIYNPWAEYFDQPLVSIKEGPHTFFTLREEPLESPANRILKRWLDIVISLPIVVFVLPVLYLVVRYKLNQQSPGPVFFSQVRRGFNRREFTLYKYRTMHVNGPSVDESEQAKREDPRVFSFGRFMRMTSLDEVPQFWNVLKGDMSLVGPRPHLPQHDIIFSRDVKVYPQRHFVKPGITGLAQCNGFRGEITDADVLRQRVQYDLEYINDWSLWLDLEILARTAVIVFRPPPTAY</sequence>
<feature type="transmembrane region" description="Helical" evidence="7">
    <location>
        <begin position="106"/>
        <end position="129"/>
    </location>
</feature>
<comment type="subcellular location">
    <subcellularLocation>
        <location evidence="1">Membrane</location>
        <topology evidence="1">Multi-pass membrane protein</topology>
    </subcellularLocation>
</comment>
<feature type="domain" description="Bacterial sugar transferase" evidence="8">
    <location>
        <begin position="277"/>
        <end position="463"/>
    </location>
</feature>
<keyword evidence="5 7" id="KW-1133">Transmembrane helix</keyword>
<evidence type="ECO:0000313" key="9">
    <source>
        <dbReference type="EMBL" id="WOO40800.1"/>
    </source>
</evidence>
<evidence type="ECO:0000256" key="1">
    <source>
        <dbReference type="ARBA" id="ARBA00004141"/>
    </source>
</evidence>
<dbReference type="Gene3D" id="3.40.50.720">
    <property type="entry name" value="NAD(P)-binding Rossmann-like Domain"/>
    <property type="match status" value="1"/>
</dbReference>
<feature type="transmembrane region" description="Helical" evidence="7">
    <location>
        <begin position="43"/>
        <end position="67"/>
    </location>
</feature>
<dbReference type="Pfam" id="PF13727">
    <property type="entry name" value="CoA_binding_3"/>
    <property type="match status" value="1"/>
</dbReference>
<dbReference type="KEGG" id="puo:RZN69_19425"/>
<evidence type="ECO:0000259" key="8">
    <source>
        <dbReference type="Pfam" id="PF02397"/>
    </source>
</evidence>
<feature type="transmembrane region" description="Helical" evidence="7">
    <location>
        <begin position="279"/>
        <end position="300"/>
    </location>
</feature>
<keyword evidence="4 7" id="KW-0812">Transmembrane</keyword>
<dbReference type="Proteomes" id="UP001304300">
    <property type="component" value="Chromosome"/>
</dbReference>
<evidence type="ECO:0000256" key="3">
    <source>
        <dbReference type="ARBA" id="ARBA00022679"/>
    </source>
</evidence>
<dbReference type="PANTHER" id="PTHR30576">
    <property type="entry name" value="COLANIC BIOSYNTHESIS UDP-GLUCOSE LIPID CARRIER TRANSFERASE"/>
    <property type="match status" value="1"/>
</dbReference>
<dbReference type="RefSeq" id="WP_317833001.1">
    <property type="nucleotide sequence ID" value="NZ_CP136920.1"/>
</dbReference>
<evidence type="ECO:0000256" key="4">
    <source>
        <dbReference type="ARBA" id="ARBA00022692"/>
    </source>
</evidence>
<keyword evidence="6 7" id="KW-0472">Membrane</keyword>
<organism evidence="9 10">
    <name type="scientific">Rubellicoccus peritrichatus</name>
    <dbReference type="NCBI Taxonomy" id="3080537"/>
    <lineage>
        <taxon>Bacteria</taxon>
        <taxon>Pseudomonadati</taxon>
        <taxon>Verrucomicrobiota</taxon>
        <taxon>Opitutia</taxon>
        <taxon>Puniceicoccales</taxon>
        <taxon>Cerasicoccaceae</taxon>
        <taxon>Rubellicoccus</taxon>
    </lineage>
</organism>
<gene>
    <name evidence="9" type="ORF">RZN69_19425</name>
</gene>
<proteinExistence type="inferred from homology"/>
<dbReference type="GO" id="GO:0016780">
    <property type="term" value="F:phosphotransferase activity, for other substituted phosphate groups"/>
    <property type="evidence" value="ECO:0007669"/>
    <property type="project" value="TreeGrafter"/>
</dbReference>
<dbReference type="NCBIfam" id="TIGR03025">
    <property type="entry name" value="EPS_sugtrans"/>
    <property type="match status" value="1"/>
</dbReference>
<dbReference type="Pfam" id="PF02397">
    <property type="entry name" value="Bac_transf"/>
    <property type="match status" value="1"/>
</dbReference>
<keyword evidence="3 9" id="KW-0808">Transferase</keyword>
<dbReference type="InterPro" id="IPR003362">
    <property type="entry name" value="Bact_transf"/>
</dbReference>
<accession>A0AAQ3QVE5</accession>
<comment type="similarity">
    <text evidence="2">Belongs to the bacterial sugar transferase family.</text>
</comment>
<dbReference type="PANTHER" id="PTHR30576:SF0">
    <property type="entry name" value="UNDECAPRENYL-PHOSPHATE N-ACETYLGALACTOSAMINYL 1-PHOSPHATE TRANSFERASE-RELATED"/>
    <property type="match status" value="1"/>
</dbReference>
<evidence type="ECO:0000256" key="6">
    <source>
        <dbReference type="ARBA" id="ARBA00023136"/>
    </source>
</evidence>
<protein>
    <submittedName>
        <fullName evidence="9">Sugar transferase</fullName>
        <ecNumber evidence="9">2.7.8.-</ecNumber>
    </submittedName>
</protein>
<feature type="transmembrane region" description="Helical" evidence="7">
    <location>
        <begin position="9"/>
        <end position="31"/>
    </location>
</feature>
<dbReference type="EMBL" id="CP136920">
    <property type="protein sequence ID" value="WOO40800.1"/>
    <property type="molecule type" value="Genomic_DNA"/>
</dbReference>
<evidence type="ECO:0000313" key="10">
    <source>
        <dbReference type="Proteomes" id="UP001304300"/>
    </source>
</evidence>
<evidence type="ECO:0000256" key="2">
    <source>
        <dbReference type="ARBA" id="ARBA00006464"/>
    </source>
</evidence>
<feature type="transmembrane region" description="Helical" evidence="7">
    <location>
        <begin position="79"/>
        <end position="100"/>
    </location>
</feature>
<dbReference type="AlphaFoldDB" id="A0AAQ3QVE5"/>
<reference evidence="9 10" key="1">
    <citation type="submission" date="2023-10" db="EMBL/GenBank/DDBJ databases">
        <title>Rubellicoccus peritrichatus gen. nov., sp. nov., isolated from an algae of coral reef tank.</title>
        <authorList>
            <person name="Luo J."/>
        </authorList>
    </citation>
    <scope>NUCLEOTIDE SEQUENCE [LARGE SCALE GENOMIC DNA]</scope>
    <source>
        <strain evidence="9 10">CR14</strain>
    </source>
</reference>
<dbReference type="GO" id="GO:0016020">
    <property type="term" value="C:membrane"/>
    <property type="evidence" value="ECO:0007669"/>
    <property type="project" value="UniProtKB-SubCell"/>
</dbReference>
<name>A0AAQ3QVE5_9BACT</name>
<dbReference type="InterPro" id="IPR017475">
    <property type="entry name" value="EPS_sugar_tfrase"/>
</dbReference>
<evidence type="ECO:0000256" key="7">
    <source>
        <dbReference type="SAM" id="Phobius"/>
    </source>
</evidence>
<dbReference type="EC" id="2.7.8.-" evidence="9"/>